<sequence>MSGKYREAMRIAENAGLLLAVLQIWSLSLSIDRAGKISQVNTASVEALILTAVIIGAGCVGALAVRLSSGWIKDRKDALSIATYAGAILGGISALAAIILALSEPVIYGSTYGYPYSILGGLFPFDLITYLLTFGVFGISHMPPMNIFGHEYSYVMLLAPLRILWFALIAGIGGWYYAKYFLKK</sequence>
<keyword evidence="3" id="KW-1185">Reference proteome</keyword>
<evidence type="ECO:0000313" key="3">
    <source>
        <dbReference type="Proteomes" id="UP001320159"/>
    </source>
</evidence>
<evidence type="ECO:0000256" key="1">
    <source>
        <dbReference type="SAM" id="Phobius"/>
    </source>
</evidence>
<name>A0AAP2W537_9EURY</name>
<dbReference type="EMBL" id="PGCK01000001">
    <property type="protein sequence ID" value="MCD1293802.1"/>
    <property type="molecule type" value="Genomic_DNA"/>
</dbReference>
<comment type="caution">
    <text evidence="2">The sequence shown here is derived from an EMBL/GenBank/DDBJ whole genome shotgun (WGS) entry which is preliminary data.</text>
</comment>
<gene>
    <name evidence="2" type="ORF">CUJ83_02170</name>
</gene>
<dbReference type="RefSeq" id="WP_230740120.1">
    <property type="nucleotide sequence ID" value="NZ_PGCK01000001.1"/>
</dbReference>
<organism evidence="2 3">
    <name type="scientific">Methanooceanicella nereidis</name>
    <dbReference type="NCBI Taxonomy" id="2052831"/>
    <lineage>
        <taxon>Archaea</taxon>
        <taxon>Methanobacteriati</taxon>
        <taxon>Methanobacteriota</taxon>
        <taxon>Stenosarchaea group</taxon>
        <taxon>Methanomicrobia</taxon>
        <taxon>Methanocellales</taxon>
        <taxon>Methanocellaceae</taxon>
        <taxon>Methanooceanicella</taxon>
    </lineage>
</organism>
<accession>A0AAP2W537</accession>
<proteinExistence type="predicted"/>
<keyword evidence="1" id="KW-0812">Transmembrane</keyword>
<keyword evidence="1" id="KW-0472">Membrane</keyword>
<keyword evidence="1" id="KW-1133">Transmembrane helix</keyword>
<reference evidence="2 3" key="1">
    <citation type="submission" date="2017-11" db="EMBL/GenBank/DDBJ databases">
        <title>Isolation and Characterization of Family Methanocellaceae Species from Potential Methane Hydrate Area Offshore Southwestern Taiwan.</title>
        <authorList>
            <person name="Zhang W.-L."/>
            <person name="Chen W.-C."/>
            <person name="Lai M.-C."/>
            <person name="Chen S.-C."/>
        </authorList>
    </citation>
    <scope>NUCLEOTIDE SEQUENCE [LARGE SCALE GENOMIC DNA]</scope>
    <source>
        <strain evidence="2 3">CWC-04</strain>
    </source>
</reference>
<feature type="transmembrane region" description="Helical" evidence="1">
    <location>
        <begin position="46"/>
        <end position="67"/>
    </location>
</feature>
<protein>
    <submittedName>
        <fullName evidence="2">Uncharacterized protein</fullName>
    </submittedName>
</protein>
<dbReference type="AlphaFoldDB" id="A0AAP2W537"/>
<feature type="transmembrane region" description="Helical" evidence="1">
    <location>
        <begin position="114"/>
        <end position="140"/>
    </location>
</feature>
<feature type="transmembrane region" description="Helical" evidence="1">
    <location>
        <begin position="79"/>
        <end position="102"/>
    </location>
</feature>
<evidence type="ECO:0000313" key="2">
    <source>
        <dbReference type="EMBL" id="MCD1293802.1"/>
    </source>
</evidence>
<dbReference type="Proteomes" id="UP001320159">
    <property type="component" value="Unassembled WGS sequence"/>
</dbReference>
<feature type="transmembrane region" description="Helical" evidence="1">
    <location>
        <begin position="152"/>
        <end position="178"/>
    </location>
</feature>